<sequence>MVHMRWVEFHDPNISLPVVKRRIGLELMEMLDLTATFLTQGGWGLLKKSCYPNEKAYWNAVYRLRKSGLAVTGQGGGRIPVLRLTEEGEGVLAAYFRPEKYWNRSWNGIWYLFVYDIPERNRVYRDGLRKYLKRLHMGCLQQSVWISPNDIRPEFDDLAKAAGVDSFAYLFESRTVLGLPNRRVVDDAWNFDRLNEIQQRYCDVFGENLDRLSSGVCDAEALAFLVRDELGAYRSAFVLDPLLPRVLRPSGYMGEKVYSLHNQIMHAVASRLENI</sequence>
<dbReference type="Pfam" id="PF08223">
    <property type="entry name" value="PaaX_C"/>
    <property type="match status" value="1"/>
</dbReference>
<dbReference type="Proteomes" id="UP000346198">
    <property type="component" value="Unassembled WGS sequence"/>
</dbReference>
<organism evidence="3 4">
    <name type="scientific">Pontiella sulfatireligans</name>
    <dbReference type="NCBI Taxonomy" id="2750658"/>
    <lineage>
        <taxon>Bacteria</taxon>
        <taxon>Pseudomonadati</taxon>
        <taxon>Kiritimatiellota</taxon>
        <taxon>Kiritimatiellia</taxon>
        <taxon>Kiritimatiellales</taxon>
        <taxon>Pontiellaceae</taxon>
        <taxon>Pontiella</taxon>
    </lineage>
</organism>
<feature type="domain" description="Transcriptional repressor PaaX-like C-terminal" evidence="1">
    <location>
        <begin position="189"/>
        <end position="270"/>
    </location>
</feature>
<dbReference type="EMBL" id="CAAHFH010000002">
    <property type="protein sequence ID" value="VGO22150.1"/>
    <property type="molecule type" value="Genomic_DNA"/>
</dbReference>
<dbReference type="Pfam" id="PF20803">
    <property type="entry name" value="PaaX_M"/>
    <property type="match status" value="1"/>
</dbReference>
<dbReference type="AlphaFoldDB" id="A0A6C2UPC3"/>
<name>A0A6C2UPC3_9BACT</name>
<evidence type="ECO:0000259" key="2">
    <source>
        <dbReference type="Pfam" id="PF20803"/>
    </source>
</evidence>
<protein>
    <submittedName>
        <fullName evidence="3">Uncharacterized protein</fullName>
    </submittedName>
</protein>
<keyword evidence="4" id="KW-1185">Reference proteome</keyword>
<feature type="domain" description="Transcriptional repressor PaaX-like central Cas2-like" evidence="2">
    <location>
        <begin position="104"/>
        <end position="184"/>
    </location>
</feature>
<dbReference type="PANTHER" id="PTHR30319">
    <property type="entry name" value="PHENYLACETIC ACID REGULATOR-RELATED TRANSCRIPTIONAL REPRESSOR"/>
    <property type="match status" value="1"/>
</dbReference>
<gene>
    <name evidence="3" type="ORF">SCARR_04231</name>
</gene>
<dbReference type="Gene3D" id="3.30.70.2650">
    <property type="match status" value="1"/>
</dbReference>
<proteinExistence type="predicted"/>
<dbReference type="InterPro" id="IPR013225">
    <property type="entry name" value="PaaX_C"/>
</dbReference>
<evidence type="ECO:0000259" key="1">
    <source>
        <dbReference type="Pfam" id="PF08223"/>
    </source>
</evidence>
<dbReference type="RefSeq" id="WP_136063552.1">
    <property type="nucleotide sequence ID" value="NZ_CAAHFH010000002.1"/>
</dbReference>
<dbReference type="GO" id="GO:0006351">
    <property type="term" value="P:DNA-templated transcription"/>
    <property type="evidence" value="ECO:0007669"/>
    <property type="project" value="TreeGrafter"/>
</dbReference>
<evidence type="ECO:0000313" key="3">
    <source>
        <dbReference type="EMBL" id="VGO22150.1"/>
    </source>
</evidence>
<accession>A0A6C2UPC3</accession>
<evidence type="ECO:0000313" key="4">
    <source>
        <dbReference type="Proteomes" id="UP000346198"/>
    </source>
</evidence>
<reference evidence="3 4" key="1">
    <citation type="submission" date="2019-04" db="EMBL/GenBank/DDBJ databases">
        <authorList>
            <person name="Van Vliet M D."/>
        </authorList>
    </citation>
    <scope>NUCLEOTIDE SEQUENCE [LARGE SCALE GENOMIC DNA]</scope>
    <source>
        <strain evidence="3 4">F21</strain>
    </source>
</reference>
<dbReference type="InterPro" id="IPR048846">
    <property type="entry name" value="PaaX-like_central"/>
</dbReference>
<dbReference type="PANTHER" id="PTHR30319:SF1">
    <property type="entry name" value="TRANSCRIPTIONAL REPRESSOR PAAX"/>
    <property type="match status" value="1"/>
</dbReference>